<dbReference type="RefSeq" id="WP_206596463.1">
    <property type="nucleotide sequence ID" value="NZ_JAFKCS010000095.1"/>
</dbReference>
<dbReference type="EMBL" id="JAFKCS010000095">
    <property type="protein sequence ID" value="MBN7822552.1"/>
    <property type="molecule type" value="Genomic_DNA"/>
</dbReference>
<evidence type="ECO:0000313" key="2">
    <source>
        <dbReference type="Proteomes" id="UP000663992"/>
    </source>
</evidence>
<reference evidence="1 2" key="1">
    <citation type="submission" date="2021-03" db="EMBL/GenBank/DDBJ databases">
        <title>novel species isolated from a fishpond in China.</title>
        <authorList>
            <person name="Lu H."/>
            <person name="Cai Z."/>
        </authorList>
    </citation>
    <scope>NUCLEOTIDE SEQUENCE [LARGE SCALE GENOMIC DNA]</scope>
    <source>
        <strain evidence="1 2">Y57</strain>
    </source>
</reference>
<protein>
    <submittedName>
        <fullName evidence="1">Uncharacterized protein</fullName>
    </submittedName>
</protein>
<dbReference type="Proteomes" id="UP000663992">
    <property type="component" value="Unassembled WGS sequence"/>
</dbReference>
<organism evidence="1 2">
    <name type="scientific">Bowmanella yangjiangensis</name>
    <dbReference type="NCBI Taxonomy" id="2811230"/>
    <lineage>
        <taxon>Bacteria</taxon>
        <taxon>Pseudomonadati</taxon>
        <taxon>Pseudomonadota</taxon>
        <taxon>Gammaproteobacteria</taxon>
        <taxon>Alteromonadales</taxon>
        <taxon>Alteromonadaceae</taxon>
        <taxon>Bowmanella</taxon>
    </lineage>
</organism>
<sequence>MSAADIELWIYARPDDALTIDQRHMDVMDRMSKIGAPLGFAGIDLPTAPSCGDGLVATYTARLPVRGLRLVGDYAYRGERYIYEDRASYDEHLRFGFKVSNKAIDYVQVLNECLPKVIEAFKGYKALVAYDLYGLYYQGGLNDDNPVYNRLREDPAMDVDGRNNIYTLYPAQFWDAELCQRALGYGPDEVVSRLQGKVNVAARLVDGVYLVLNDDPGLTYEAFVEMNERIKPVLGLV</sequence>
<name>A0ABS3CZJ6_9ALTE</name>
<accession>A0ABS3CZJ6</accession>
<gene>
    <name evidence="1" type="ORF">J0A65_22005</name>
</gene>
<keyword evidence="2" id="KW-1185">Reference proteome</keyword>
<proteinExistence type="predicted"/>
<comment type="caution">
    <text evidence="1">The sequence shown here is derived from an EMBL/GenBank/DDBJ whole genome shotgun (WGS) entry which is preliminary data.</text>
</comment>
<evidence type="ECO:0000313" key="1">
    <source>
        <dbReference type="EMBL" id="MBN7822552.1"/>
    </source>
</evidence>